<sequence length="229" mass="26524">MKYTEEEFKKLLEGLSNDLLNASHHFKLYINLQDALSKYEREINQCVAFWGLTIDAHREISILNLCRAYDHNPKSLSLKELIQIIQGNTELFDISKFRERLKDNVYVDSLAKTQREPTTEQLVEDLSFVSNDNPLVKKLTILRGNVIAHTNKGQVLSPKSNPDPLTWAEVELLISKGLEIYNKYCSLFYAQTHSSTLIGEDDYKQVLKYIRLGMKALKFTNQIQQDFSY</sequence>
<evidence type="ECO:0000259" key="1">
    <source>
        <dbReference type="Pfam" id="PF18734"/>
    </source>
</evidence>
<dbReference type="Proteomes" id="UP000010471">
    <property type="component" value="Plasmid pMIC7113.06"/>
</dbReference>
<gene>
    <name evidence="2" type="ORF">Mic7113_6752</name>
</gene>
<dbReference type="RefSeq" id="WP_015186321.1">
    <property type="nucleotide sequence ID" value="NC_019742.1"/>
</dbReference>
<dbReference type="OrthoDB" id="484513at2"/>
<reference evidence="2 3" key="1">
    <citation type="submission" date="2012-06" db="EMBL/GenBank/DDBJ databases">
        <title>Finished plasmid 6 of genome of Microcoleus sp. PCC 7113.</title>
        <authorList>
            <consortium name="US DOE Joint Genome Institute"/>
            <person name="Gugger M."/>
            <person name="Coursin T."/>
            <person name="Rippka R."/>
            <person name="Tandeau De Marsac N."/>
            <person name="Huntemann M."/>
            <person name="Wei C.-L."/>
            <person name="Han J."/>
            <person name="Detter J.C."/>
            <person name="Han C."/>
            <person name="Tapia R."/>
            <person name="Chen A."/>
            <person name="Kyrpides N."/>
            <person name="Mavromatis K."/>
            <person name="Markowitz V."/>
            <person name="Szeto E."/>
            <person name="Ivanova N."/>
            <person name="Pagani I."/>
            <person name="Pati A."/>
            <person name="Goodwin L."/>
            <person name="Nordberg H.P."/>
            <person name="Cantor M.N."/>
            <person name="Hua S.X."/>
            <person name="Woyke T."/>
            <person name="Kerfeld C.A."/>
        </authorList>
    </citation>
    <scope>NUCLEOTIDE SEQUENCE [LARGE SCALE GENOMIC DNA]</scope>
    <source>
        <strain evidence="2 3">PCC 7113</strain>
        <plasmid evidence="2 3">pMIC7113.06</plasmid>
    </source>
</reference>
<protein>
    <recommendedName>
        <fullName evidence="1">HEPN AbiU2-like domain-containing protein</fullName>
    </recommendedName>
</protein>
<name>K9WQ60_9CYAN</name>
<dbReference type="KEGG" id="mic:Mic7113_6752"/>
<accession>K9WQ60</accession>
<evidence type="ECO:0000313" key="2">
    <source>
        <dbReference type="EMBL" id="AFZ22313.1"/>
    </source>
</evidence>
<dbReference type="EMBL" id="CP003636">
    <property type="protein sequence ID" value="AFZ22313.1"/>
    <property type="molecule type" value="Genomic_DNA"/>
</dbReference>
<dbReference type="InterPro" id="IPR040704">
    <property type="entry name" value="HEPN_AbiU2"/>
</dbReference>
<keyword evidence="3" id="KW-1185">Reference proteome</keyword>
<organism evidence="2 3">
    <name type="scientific">Allocoleopsis franciscana PCC 7113</name>
    <dbReference type="NCBI Taxonomy" id="1173027"/>
    <lineage>
        <taxon>Bacteria</taxon>
        <taxon>Bacillati</taxon>
        <taxon>Cyanobacteriota</taxon>
        <taxon>Cyanophyceae</taxon>
        <taxon>Coleofasciculales</taxon>
        <taxon>Coleofasciculaceae</taxon>
        <taxon>Allocoleopsis</taxon>
        <taxon>Allocoleopsis franciscana</taxon>
    </lineage>
</organism>
<dbReference type="AlphaFoldDB" id="K9WQ60"/>
<geneLocation type="plasmid" evidence="2 3">
    <name>pMIC7113.06</name>
</geneLocation>
<keyword evidence="2" id="KW-0614">Plasmid</keyword>
<dbReference type="Pfam" id="PF18734">
    <property type="entry name" value="HEPN_AbiU2"/>
    <property type="match status" value="1"/>
</dbReference>
<evidence type="ECO:0000313" key="3">
    <source>
        <dbReference type="Proteomes" id="UP000010471"/>
    </source>
</evidence>
<dbReference type="HOGENOM" id="CLU_1208683_0_0_3"/>
<feature type="domain" description="HEPN AbiU2-like" evidence="1">
    <location>
        <begin position="6"/>
        <end position="203"/>
    </location>
</feature>
<proteinExistence type="predicted"/>